<protein>
    <submittedName>
        <fullName evidence="1">Uncharacterized protein</fullName>
    </submittedName>
</protein>
<reference evidence="1" key="1">
    <citation type="submission" date="2023-03" db="EMBL/GenBank/DDBJ databases">
        <title>Massive genome expansion in bonnet fungi (Mycena s.s.) driven by repeated elements and novel gene families across ecological guilds.</title>
        <authorList>
            <consortium name="Lawrence Berkeley National Laboratory"/>
            <person name="Harder C.B."/>
            <person name="Miyauchi S."/>
            <person name="Viragh M."/>
            <person name="Kuo A."/>
            <person name="Thoen E."/>
            <person name="Andreopoulos B."/>
            <person name="Lu D."/>
            <person name="Skrede I."/>
            <person name="Drula E."/>
            <person name="Henrissat B."/>
            <person name="Morin E."/>
            <person name="Kohler A."/>
            <person name="Barry K."/>
            <person name="LaButti K."/>
            <person name="Morin E."/>
            <person name="Salamov A."/>
            <person name="Lipzen A."/>
            <person name="Mereny Z."/>
            <person name="Hegedus B."/>
            <person name="Baldrian P."/>
            <person name="Stursova M."/>
            <person name="Weitz H."/>
            <person name="Taylor A."/>
            <person name="Grigoriev I.V."/>
            <person name="Nagy L.G."/>
            <person name="Martin F."/>
            <person name="Kauserud H."/>
        </authorList>
    </citation>
    <scope>NUCLEOTIDE SEQUENCE</scope>
    <source>
        <strain evidence="1">9144</strain>
    </source>
</reference>
<organism evidence="1 2">
    <name type="scientific">Mycena pura</name>
    <dbReference type="NCBI Taxonomy" id="153505"/>
    <lineage>
        <taxon>Eukaryota</taxon>
        <taxon>Fungi</taxon>
        <taxon>Dikarya</taxon>
        <taxon>Basidiomycota</taxon>
        <taxon>Agaricomycotina</taxon>
        <taxon>Agaricomycetes</taxon>
        <taxon>Agaricomycetidae</taxon>
        <taxon>Agaricales</taxon>
        <taxon>Marasmiineae</taxon>
        <taxon>Mycenaceae</taxon>
        <taxon>Mycena</taxon>
    </lineage>
</organism>
<name>A0AAD6VNI5_9AGAR</name>
<evidence type="ECO:0000313" key="2">
    <source>
        <dbReference type="Proteomes" id="UP001219525"/>
    </source>
</evidence>
<proteinExistence type="predicted"/>
<gene>
    <name evidence="1" type="ORF">GGX14DRAFT_621464</name>
</gene>
<dbReference type="EMBL" id="JARJCW010000024">
    <property type="protein sequence ID" value="KAJ7212048.1"/>
    <property type="molecule type" value="Genomic_DNA"/>
</dbReference>
<dbReference type="Proteomes" id="UP001219525">
    <property type="component" value="Unassembled WGS sequence"/>
</dbReference>
<sequence length="349" mass="39685">MEAFVDLLKRTNAPVVPPEIEVLTTPEYADVARAYIESYEFPKCSSIDNPYGASESPQALADIRRRYKTVLTGFVDLDRGMFQSVDPTVNPTAARRAFILHEIFEKRDALEKQGSRYFSLIETILTWTPSAYDIFENDATCAVMNVSPLVWCIYLYPNGCVPLTMDEDEYDPDAIEASLGVVHILPYAAGTGAWPMLARVTGMSIKDWDADHESNAILLHDALNRAFSGFRIYFEQNTKNEIVIRFRTEPLYANPIRTFRPMYSPRRDFRCPLAEDGEALLAVADPGIPDLDPKFCLVHKALGDIFWMLAAVEPEIVRWYWEDLNLKSMNTTVYGLVLEGHEQESDTEW</sequence>
<accession>A0AAD6VNI5</accession>
<comment type="caution">
    <text evidence="1">The sequence shown here is derived from an EMBL/GenBank/DDBJ whole genome shotgun (WGS) entry which is preliminary data.</text>
</comment>
<keyword evidence="2" id="KW-1185">Reference proteome</keyword>
<dbReference type="AlphaFoldDB" id="A0AAD6VNI5"/>
<evidence type="ECO:0000313" key="1">
    <source>
        <dbReference type="EMBL" id="KAJ7212048.1"/>
    </source>
</evidence>